<sequence>MTVYGPHCSHAECGWIACDHTGEVEYSCRDQATCPYCGPESPDWPRIAKAELAWTIEYAGTADPDELRALDVPPNVVERAELIAAHYRPDAPAADPEAGGR</sequence>
<gene>
    <name evidence="1" type="ORF">PVK37_26875</name>
</gene>
<protein>
    <submittedName>
        <fullName evidence="1">Uncharacterized protein</fullName>
    </submittedName>
</protein>
<dbReference type="EMBL" id="CP118615">
    <property type="protein sequence ID" value="WDZ84054.1"/>
    <property type="molecule type" value="Genomic_DNA"/>
</dbReference>
<organism evidence="1 2">
    <name type="scientific">Micromonospora cathayae</name>
    <dbReference type="NCBI Taxonomy" id="3028804"/>
    <lineage>
        <taxon>Bacteria</taxon>
        <taxon>Bacillati</taxon>
        <taxon>Actinomycetota</taxon>
        <taxon>Actinomycetes</taxon>
        <taxon>Micromonosporales</taxon>
        <taxon>Micromonosporaceae</taxon>
        <taxon>Micromonospora</taxon>
    </lineage>
</organism>
<name>A0ABY7ZQA6_9ACTN</name>
<evidence type="ECO:0000313" key="1">
    <source>
        <dbReference type="EMBL" id="WDZ84054.1"/>
    </source>
</evidence>
<dbReference type="RefSeq" id="WP_275030613.1">
    <property type="nucleotide sequence ID" value="NZ_CP118615.1"/>
</dbReference>
<accession>A0ABY7ZQA6</accession>
<dbReference type="Proteomes" id="UP001219605">
    <property type="component" value="Chromosome"/>
</dbReference>
<evidence type="ECO:0000313" key="2">
    <source>
        <dbReference type="Proteomes" id="UP001219605"/>
    </source>
</evidence>
<proteinExistence type="predicted"/>
<keyword evidence="2" id="KW-1185">Reference proteome</keyword>
<reference evidence="1 2" key="1">
    <citation type="submission" date="2023-02" db="EMBL/GenBank/DDBJ databases">
        <authorList>
            <person name="Mo P."/>
        </authorList>
    </citation>
    <scope>NUCLEOTIDE SEQUENCE [LARGE SCALE GENOMIC DNA]</scope>
    <source>
        <strain evidence="1 2">HUAS 3</strain>
    </source>
</reference>